<dbReference type="Pfam" id="PF13302">
    <property type="entry name" value="Acetyltransf_3"/>
    <property type="match status" value="1"/>
</dbReference>
<keyword evidence="3" id="KW-1185">Reference proteome</keyword>
<dbReference type="OrthoDB" id="9801669at2"/>
<evidence type="ECO:0000313" key="3">
    <source>
        <dbReference type="Proteomes" id="UP000237682"/>
    </source>
</evidence>
<evidence type="ECO:0000313" key="2">
    <source>
        <dbReference type="EMBL" id="PRH87548.1"/>
    </source>
</evidence>
<dbReference type="InterPro" id="IPR000182">
    <property type="entry name" value="GNAT_dom"/>
</dbReference>
<dbReference type="GO" id="GO:0008999">
    <property type="term" value="F:protein-N-terminal-alanine acetyltransferase activity"/>
    <property type="evidence" value="ECO:0007669"/>
    <property type="project" value="TreeGrafter"/>
</dbReference>
<organism evidence="2 3">
    <name type="scientific">Labrys okinawensis</name>
    <dbReference type="NCBI Taxonomy" id="346911"/>
    <lineage>
        <taxon>Bacteria</taxon>
        <taxon>Pseudomonadati</taxon>
        <taxon>Pseudomonadota</taxon>
        <taxon>Alphaproteobacteria</taxon>
        <taxon>Hyphomicrobiales</taxon>
        <taxon>Xanthobacteraceae</taxon>
        <taxon>Labrys</taxon>
    </lineage>
</organism>
<sequence>MSFLRPFSFADVIPPVRGEKVELRAPEMRDFEAWAALRGASREFLRPWEPTWPPNDLTRPAFRARIKRYGQDARADAAYPFFIFRSDDGALVGGLTLGQIRRGVAQTGSLGYWMGQAHAGQGLMSDAVRALLPYAFGTLRLRRVEAACLPENGPSIRLLERVGFIREGYARSYLCIAGAWRDHLLYAILSSDEIR</sequence>
<dbReference type="InterPro" id="IPR016181">
    <property type="entry name" value="Acyl_CoA_acyltransferase"/>
</dbReference>
<dbReference type="GO" id="GO:0005840">
    <property type="term" value="C:ribosome"/>
    <property type="evidence" value="ECO:0007669"/>
    <property type="project" value="UniProtKB-KW"/>
</dbReference>
<evidence type="ECO:0000259" key="1">
    <source>
        <dbReference type="PROSITE" id="PS51186"/>
    </source>
</evidence>
<protein>
    <submittedName>
        <fullName evidence="2">30S ribosomal protein S5 alanine N-acetyltransferase</fullName>
    </submittedName>
</protein>
<keyword evidence="2" id="KW-0687">Ribonucleoprotein</keyword>
<feature type="domain" description="N-acetyltransferase" evidence="1">
    <location>
        <begin position="21"/>
        <end position="187"/>
    </location>
</feature>
<reference evidence="2 3" key="1">
    <citation type="submission" date="2018-02" db="EMBL/GenBank/DDBJ databases">
        <title>Whole genome sequencing of endophytic bacterium.</title>
        <authorList>
            <person name="Eedara R."/>
            <person name="Podile A.R."/>
        </authorList>
    </citation>
    <scope>NUCLEOTIDE SEQUENCE [LARGE SCALE GENOMIC DNA]</scope>
    <source>
        <strain evidence="2 3">RP1T</strain>
    </source>
</reference>
<dbReference type="GO" id="GO:1990189">
    <property type="term" value="F:protein N-terminal-serine acetyltransferase activity"/>
    <property type="evidence" value="ECO:0007669"/>
    <property type="project" value="TreeGrafter"/>
</dbReference>
<dbReference type="GO" id="GO:0005737">
    <property type="term" value="C:cytoplasm"/>
    <property type="evidence" value="ECO:0007669"/>
    <property type="project" value="TreeGrafter"/>
</dbReference>
<dbReference type="PROSITE" id="PS51186">
    <property type="entry name" value="GNAT"/>
    <property type="match status" value="1"/>
</dbReference>
<accession>A0A2S9QDW8</accession>
<dbReference type="RefSeq" id="WP_105862478.1">
    <property type="nucleotide sequence ID" value="NZ_PUEJ01000004.1"/>
</dbReference>
<dbReference type="EMBL" id="PUEJ01000004">
    <property type="protein sequence ID" value="PRH87548.1"/>
    <property type="molecule type" value="Genomic_DNA"/>
</dbReference>
<dbReference type="SUPFAM" id="SSF55729">
    <property type="entry name" value="Acyl-CoA N-acyltransferases (Nat)"/>
    <property type="match status" value="1"/>
</dbReference>
<keyword evidence="2" id="KW-0808">Transferase</keyword>
<dbReference type="InterPro" id="IPR051908">
    <property type="entry name" value="Ribosomal_N-acetyltransferase"/>
</dbReference>
<proteinExistence type="predicted"/>
<dbReference type="Proteomes" id="UP000237682">
    <property type="component" value="Unassembled WGS sequence"/>
</dbReference>
<dbReference type="Gene3D" id="3.40.630.30">
    <property type="match status" value="1"/>
</dbReference>
<comment type="caution">
    <text evidence="2">The sequence shown here is derived from an EMBL/GenBank/DDBJ whole genome shotgun (WGS) entry which is preliminary data.</text>
</comment>
<dbReference type="AlphaFoldDB" id="A0A2S9QDW8"/>
<keyword evidence="2" id="KW-0689">Ribosomal protein</keyword>
<dbReference type="PANTHER" id="PTHR43441">
    <property type="entry name" value="RIBOSOMAL-PROTEIN-SERINE ACETYLTRANSFERASE"/>
    <property type="match status" value="1"/>
</dbReference>
<dbReference type="PANTHER" id="PTHR43441:SF11">
    <property type="entry name" value="RIBOSOMAL-PROTEIN-SERINE ACETYLTRANSFERASE"/>
    <property type="match status" value="1"/>
</dbReference>
<name>A0A2S9QDW8_9HYPH</name>
<gene>
    <name evidence="2" type="ORF">C5L14_13155</name>
</gene>